<accession>A0ABD2K7G1</accession>
<comment type="caution">
    <text evidence="1">The sequence shown here is derived from an EMBL/GenBank/DDBJ whole genome shotgun (WGS) entry which is preliminary data.</text>
</comment>
<organism evidence="1 2">
    <name type="scientific">Heterodera trifolii</name>
    <dbReference type="NCBI Taxonomy" id="157864"/>
    <lineage>
        <taxon>Eukaryota</taxon>
        <taxon>Metazoa</taxon>
        <taxon>Ecdysozoa</taxon>
        <taxon>Nematoda</taxon>
        <taxon>Chromadorea</taxon>
        <taxon>Rhabditida</taxon>
        <taxon>Tylenchina</taxon>
        <taxon>Tylenchomorpha</taxon>
        <taxon>Tylenchoidea</taxon>
        <taxon>Heteroderidae</taxon>
        <taxon>Heteroderinae</taxon>
        <taxon>Heterodera</taxon>
    </lineage>
</organism>
<dbReference type="AlphaFoldDB" id="A0ABD2K7G1"/>
<dbReference type="Proteomes" id="UP001620626">
    <property type="component" value="Unassembled WGS sequence"/>
</dbReference>
<name>A0ABD2K7G1_9BILA</name>
<proteinExistence type="predicted"/>
<gene>
    <name evidence="1" type="ORF">niasHT_024542</name>
</gene>
<evidence type="ECO:0000313" key="2">
    <source>
        <dbReference type="Proteomes" id="UP001620626"/>
    </source>
</evidence>
<evidence type="ECO:0000313" key="1">
    <source>
        <dbReference type="EMBL" id="KAL3098788.1"/>
    </source>
</evidence>
<sequence>MVSTKVHLCTSLLMRFPTKNAVVINCRTLSTGQQFLSNNTQLSNGAELLEYNRRLVDRTQIEITHKSKNGAALLHFFRVALCYSVNGITYLASHQKKLQWIPRDANDRRNWKLCVTLKAIIPSLSPLSAPSPPQMSSASSFSPTNSASENGTIRFALPINQAKQLLHCLEQLQIDGGSDGDCAGNSGPLNLQHQRLSGPLFGFKKSAFYLSVCRPSKALSGKPLVFLSEHQLLPNEFHAWHSVVNSLPLSMCCLPELRKCLRLVLEQPEATSSDQHRDEQSSNASRKLGQMFLA</sequence>
<keyword evidence="2" id="KW-1185">Reference proteome</keyword>
<protein>
    <submittedName>
        <fullName evidence="1">Uncharacterized protein</fullName>
    </submittedName>
</protein>
<dbReference type="EMBL" id="JBICBT010000819">
    <property type="protein sequence ID" value="KAL3098788.1"/>
    <property type="molecule type" value="Genomic_DNA"/>
</dbReference>
<reference evidence="1 2" key="1">
    <citation type="submission" date="2024-10" db="EMBL/GenBank/DDBJ databases">
        <authorList>
            <person name="Kim D."/>
        </authorList>
    </citation>
    <scope>NUCLEOTIDE SEQUENCE [LARGE SCALE GENOMIC DNA]</scope>
    <source>
        <strain evidence="1">BH-2024</strain>
    </source>
</reference>